<comment type="similarity">
    <text evidence="2">Belongs to the NLRP family.</text>
</comment>
<keyword evidence="3" id="KW-0963">Cytoplasm</keyword>
<evidence type="ECO:0000256" key="4">
    <source>
        <dbReference type="ARBA" id="ARBA00022737"/>
    </source>
</evidence>
<dbReference type="InParanoid" id="A0A673ZCU4"/>
<dbReference type="SMART" id="SM00368">
    <property type="entry name" value="LRR_RI"/>
    <property type="match status" value="9"/>
</dbReference>
<evidence type="ECO:0000256" key="1">
    <source>
        <dbReference type="ARBA" id="ARBA00004496"/>
    </source>
</evidence>
<dbReference type="FunCoup" id="A0A673ZCU4">
    <property type="interactions" value="77"/>
</dbReference>
<keyword evidence="6" id="KW-0067">ATP-binding</keyword>
<keyword evidence="5" id="KW-0547">Nucleotide-binding</keyword>
<dbReference type="InterPro" id="IPR027417">
    <property type="entry name" value="P-loop_NTPase"/>
</dbReference>
<evidence type="ECO:0000256" key="5">
    <source>
        <dbReference type="ARBA" id="ARBA00022741"/>
    </source>
</evidence>
<dbReference type="OMA" id="HGMQEMN"/>
<protein>
    <submittedName>
        <fullName evidence="8">Si:ch73-233m11.2</fullName>
    </submittedName>
</protein>
<dbReference type="Gene3D" id="3.40.50.300">
    <property type="entry name" value="P-loop containing nucleotide triphosphate hydrolases"/>
    <property type="match status" value="1"/>
</dbReference>
<gene>
    <name evidence="8" type="primary">si:ch73-233m11.2</name>
</gene>
<proteinExistence type="inferred from homology"/>
<dbReference type="Pfam" id="PF13516">
    <property type="entry name" value="LRR_6"/>
    <property type="match status" value="5"/>
</dbReference>
<evidence type="ECO:0000256" key="2">
    <source>
        <dbReference type="ARBA" id="ARBA00008665"/>
    </source>
</evidence>
<evidence type="ECO:0000313" key="8">
    <source>
        <dbReference type="Ensembl" id="ENSSTUP00000044597.1"/>
    </source>
</evidence>
<reference evidence="8" key="2">
    <citation type="submission" date="2025-09" db="UniProtKB">
        <authorList>
            <consortium name="Ensembl"/>
        </authorList>
    </citation>
    <scope>IDENTIFICATION</scope>
</reference>
<dbReference type="Proteomes" id="UP000472277">
    <property type="component" value="Chromosome 30"/>
</dbReference>
<dbReference type="Ensembl" id="ENSSTUT00000046552.1">
    <property type="protein sequence ID" value="ENSSTUP00000044597.1"/>
    <property type="gene ID" value="ENSSTUG00000018812.1"/>
</dbReference>
<comment type="subcellular location">
    <subcellularLocation>
        <location evidence="1">Cytoplasm</location>
    </subcellularLocation>
</comment>
<dbReference type="GeneTree" id="ENSGT01150000287004"/>
<dbReference type="AlphaFoldDB" id="A0A673ZCU4"/>
<dbReference type="SUPFAM" id="SSF52540">
    <property type="entry name" value="P-loop containing nucleoside triphosphate hydrolases"/>
    <property type="match status" value="1"/>
</dbReference>
<dbReference type="SUPFAM" id="SSF52047">
    <property type="entry name" value="RNI-like"/>
    <property type="match status" value="2"/>
</dbReference>
<evidence type="ECO:0000256" key="6">
    <source>
        <dbReference type="ARBA" id="ARBA00022840"/>
    </source>
</evidence>
<evidence type="ECO:0000256" key="3">
    <source>
        <dbReference type="ARBA" id="ARBA00022490"/>
    </source>
</evidence>
<dbReference type="PANTHER" id="PTHR45690:SF19">
    <property type="entry name" value="NACHT, LRR AND PYD DOMAINS-CONTAINING PROTEIN 3"/>
    <property type="match status" value="1"/>
</dbReference>
<accession>A0A673ZCU4</accession>
<sequence length="1008" mass="111885">MALRWQPYWTFYPSLEPGPHSSPARQYTPRGYSFKVCHPEHIVQLHRYNISCDSFLLICENILFQASAKHFIAYCSERTKAQDTSGNYRYIMATSKDCFQTILTMHKEALLGHRKQKSEDTSTLLGGQLPNKVVRDNNYIPLMTTGPDVSEKQMQENPQSFQHAILTALPEDGHQLKPVIVVGPAGVGRTTALEKLIVDWATGKHLQHFSCVFHFTFRDLNAHKGVLSLQALLLQCYSHLSPESLALILQNPKSLLFLFDGLDQYQHSLDPPTSLTICSDPHQPASVSMLVASLVHGPLLKGAAILLTSRPTAASLESLDGYCVELLGFLKPQRKAYCDRFFSDPIVASQAFENIERTMGFYDFCTSPRFCWTTCSIYKSLMEAGESLPETLTQVFVYITVHLIRALSLDTTNARDLVTTLGRMASHCCLGPDSNCSKEEMASTGVQQFLTTPTSLKDFLHVDGDLESDYCIFSFHTQKIQEFFLAASFYLDESEAVSVEEMLENHEGCVEFLDLYLAGLSEPSQRKPLESELGEFNTDHIMDFSSWFKSTSRKALESYHTDRHLHYFHLLHQRQNEKLVKEIITPSARGISYGVLGVHDCVSLSYIVTCLGEWDQLNLYSSKDLTEEKANLLVPAIRLSHKIILVQSSLSAGALAHLASALSQGRTTELDMSYNPMGDTGFKVLCTGLGDCNIQTLKLPVCGLTEACCGDLVAVLTSEKSHLRVLELRGNMFHDQGIRKLSHALGSPHCKLQELQLPRCELTGGSMEALSTALCVGQSELRILNLAQNCLTDQGVDWLAKALQYPCCQLQSLILFDNELTAACCAGVAEALQSEGCRLTELDLSVNALGQEGALQLCKALNKPGHPLEKLRLVRCELTPLVFKELGVLLSSGTSGLRTLSVGLNKIGDEGAKHLWVALGDKRCSLEHLDVEMIQLTDACVGDLSVAVRASGSLKSLVLKNNHLTDTSVPALVKVMQDSRTMQEMNLQYNDFSEDMFEMMDQCAKIKY</sequence>
<dbReference type="InterPro" id="IPR032675">
    <property type="entry name" value="LRR_dom_sf"/>
</dbReference>
<dbReference type="InterPro" id="IPR050637">
    <property type="entry name" value="NLRP_innate_immun_reg"/>
</dbReference>
<evidence type="ECO:0000313" key="9">
    <source>
        <dbReference type="Proteomes" id="UP000472277"/>
    </source>
</evidence>
<dbReference type="Pfam" id="PF05729">
    <property type="entry name" value="NACHT"/>
    <property type="match status" value="1"/>
</dbReference>
<name>A0A673ZCU4_SALTR</name>
<dbReference type="GO" id="GO:0005829">
    <property type="term" value="C:cytosol"/>
    <property type="evidence" value="ECO:0007669"/>
    <property type="project" value="UniProtKB-SubCell"/>
</dbReference>
<dbReference type="GO" id="GO:0005524">
    <property type="term" value="F:ATP binding"/>
    <property type="evidence" value="ECO:0007669"/>
    <property type="project" value="UniProtKB-KW"/>
</dbReference>
<dbReference type="InterPro" id="IPR001611">
    <property type="entry name" value="Leu-rich_rpt"/>
</dbReference>
<dbReference type="PANTHER" id="PTHR45690">
    <property type="entry name" value="NACHT, LRR AND PYD DOMAINS-CONTAINING PROTEIN 12"/>
    <property type="match status" value="1"/>
</dbReference>
<keyword evidence="4" id="KW-0677">Repeat</keyword>
<keyword evidence="9" id="KW-1185">Reference proteome</keyword>
<dbReference type="Gene3D" id="3.80.10.10">
    <property type="entry name" value="Ribonuclease Inhibitor"/>
    <property type="match status" value="1"/>
</dbReference>
<reference evidence="8" key="1">
    <citation type="submission" date="2025-08" db="UniProtKB">
        <authorList>
            <consortium name="Ensembl"/>
        </authorList>
    </citation>
    <scope>IDENTIFICATION</scope>
</reference>
<dbReference type="PROSITE" id="PS50837">
    <property type="entry name" value="NACHT"/>
    <property type="match status" value="1"/>
</dbReference>
<feature type="domain" description="NACHT" evidence="7">
    <location>
        <begin position="177"/>
        <end position="313"/>
    </location>
</feature>
<dbReference type="InterPro" id="IPR007111">
    <property type="entry name" value="NACHT_NTPase"/>
</dbReference>
<evidence type="ECO:0000259" key="7">
    <source>
        <dbReference type="PROSITE" id="PS50837"/>
    </source>
</evidence>
<organism evidence="8 9">
    <name type="scientific">Salmo trutta</name>
    <name type="common">Brown trout</name>
    <dbReference type="NCBI Taxonomy" id="8032"/>
    <lineage>
        <taxon>Eukaryota</taxon>
        <taxon>Metazoa</taxon>
        <taxon>Chordata</taxon>
        <taxon>Craniata</taxon>
        <taxon>Vertebrata</taxon>
        <taxon>Euteleostomi</taxon>
        <taxon>Actinopterygii</taxon>
        <taxon>Neopterygii</taxon>
        <taxon>Teleostei</taxon>
        <taxon>Protacanthopterygii</taxon>
        <taxon>Salmoniformes</taxon>
        <taxon>Salmonidae</taxon>
        <taxon>Salmoninae</taxon>
        <taxon>Salmo</taxon>
    </lineage>
</organism>